<evidence type="ECO:0000313" key="4">
    <source>
        <dbReference type="Proteomes" id="UP000663877"/>
    </source>
</evidence>
<organism evidence="1 4">
    <name type="scientific">Adineta steineri</name>
    <dbReference type="NCBI Taxonomy" id="433720"/>
    <lineage>
        <taxon>Eukaryota</taxon>
        <taxon>Metazoa</taxon>
        <taxon>Spiralia</taxon>
        <taxon>Gnathifera</taxon>
        <taxon>Rotifera</taxon>
        <taxon>Eurotatoria</taxon>
        <taxon>Bdelloidea</taxon>
        <taxon>Adinetida</taxon>
        <taxon>Adinetidae</taxon>
        <taxon>Adineta</taxon>
    </lineage>
</organism>
<protein>
    <submittedName>
        <fullName evidence="1">Uncharacterized protein</fullName>
    </submittedName>
</protein>
<accession>A0A815FX56</accession>
<evidence type="ECO:0000313" key="2">
    <source>
        <dbReference type="EMBL" id="CAF1589484.1"/>
    </source>
</evidence>
<evidence type="ECO:0000313" key="1">
    <source>
        <dbReference type="EMBL" id="CAF1331107.1"/>
    </source>
</evidence>
<dbReference type="Proteomes" id="UP000663832">
    <property type="component" value="Unassembled WGS sequence"/>
</dbReference>
<comment type="caution">
    <text evidence="1">The sequence shown here is derived from an EMBL/GenBank/DDBJ whole genome shotgun (WGS) entry which is preliminary data.</text>
</comment>
<dbReference type="OrthoDB" id="2433005at2759"/>
<gene>
    <name evidence="1" type="ORF">BJG266_LOCUS33887</name>
    <name evidence="2" type="ORF">QVE165_LOCUS51054</name>
</gene>
<name>A0A815FX56_9BILA</name>
<proteinExistence type="predicted"/>
<sequence>MKPIFIAFTDGRSNVKSRFSKARQCCSDLFIQNSFDALFVTTNPPDHSAYNPIDRRMASLNHDLSGLILPHDYWRNHLNESGKTIDIGSKNRHFRCAGTRLAEV</sequence>
<dbReference type="Proteomes" id="UP000663877">
    <property type="component" value="Unassembled WGS sequence"/>
</dbReference>
<dbReference type="EMBL" id="CAJNOI010000694">
    <property type="protein sequence ID" value="CAF1331107.1"/>
    <property type="molecule type" value="Genomic_DNA"/>
</dbReference>
<keyword evidence="3" id="KW-1185">Reference proteome</keyword>
<dbReference type="AlphaFoldDB" id="A0A815FX56"/>
<dbReference type="PANTHER" id="PTHR46954:SF1">
    <property type="entry name" value="C2H2-TYPE DOMAIN-CONTAINING PROTEIN"/>
    <property type="match status" value="1"/>
</dbReference>
<dbReference type="EMBL" id="CAJNOM010001062">
    <property type="protein sequence ID" value="CAF1589484.1"/>
    <property type="molecule type" value="Genomic_DNA"/>
</dbReference>
<reference evidence="1" key="1">
    <citation type="submission" date="2021-02" db="EMBL/GenBank/DDBJ databases">
        <authorList>
            <person name="Nowell W R."/>
        </authorList>
    </citation>
    <scope>NUCLEOTIDE SEQUENCE</scope>
</reference>
<evidence type="ECO:0000313" key="3">
    <source>
        <dbReference type="Proteomes" id="UP000663832"/>
    </source>
</evidence>
<dbReference type="PANTHER" id="PTHR46954">
    <property type="entry name" value="C2H2-TYPE DOMAIN-CONTAINING PROTEIN"/>
    <property type="match status" value="1"/>
</dbReference>